<feature type="transmembrane region" description="Helical" evidence="1">
    <location>
        <begin position="228"/>
        <end position="250"/>
    </location>
</feature>
<evidence type="ECO:0000256" key="1">
    <source>
        <dbReference type="SAM" id="Phobius"/>
    </source>
</evidence>
<feature type="transmembrane region" description="Helical" evidence="1">
    <location>
        <begin position="79"/>
        <end position="104"/>
    </location>
</feature>
<dbReference type="Proteomes" id="UP000283509">
    <property type="component" value="Unassembled WGS sequence"/>
</dbReference>
<evidence type="ECO:0000313" key="4">
    <source>
        <dbReference type="Proteomes" id="UP000283509"/>
    </source>
</evidence>
<keyword evidence="1" id="KW-1133">Transmembrane helix</keyword>
<dbReference type="EMBL" id="QCYY01001509">
    <property type="protein sequence ID" value="ROT77581.1"/>
    <property type="molecule type" value="Genomic_DNA"/>
</dbReference>
<keyword evidence="1" id="KW-0812">Transmembrane</keyword>
<feature type="transmembrane region" description="Helical" evidence="1">
    <location>
        <begin position="116"/>
        <end position="137"/>
    </location>
</feature>
<feature type="transmembrane region" description="Helical" evidence="1">
    <location>
        <begin position="328"/>
        <end position="349"/>
    </location>
</feature>
<sequence length="407" mass="46564">MKVVMLSAAVSLALSLVLSRASGQNFMSGGGGEIFSATSKLEDLMSLEGEVVRMVDRYLQATLSKVELMTSQSFSLPYFLFHLSSFLLSIFLSSYFSTFLLLLYQSFPSSLSFSPFSFLFFYQIFLSPFPFLHLSLLSSSPPSFPFFFTFLLSSFFSSPSSHISPSFLLSISLFLLFSFFHLFFFFLFIQYFLYPFAFSSSLTPSFSLPFHLSSFLLLLSPFFPRSLLILLSISSLSLPFSTFSPSLFYQSFSPPFFSFLPLPLLSLSFHLSAFFFLSPPFFPRFSFLRFFYQSSLSLFLFSHLSPSSLFINLLSPVSSFFFSPLLSLSFPTFLLPLSPFFPTFLLLFFYQSPLSLLPFSTFLLLFFNQSFSLPFFFFSPLLPFLFPPFFFSLPLLPTFLHIPSSFF</sequence>
<evidence type="ECO:0000313" key="3">
    <source>
        <dbReference type="EMBL" id="ROT77581.1"/>
    </source>
</evidence>
<proteinExistence type="predicted"/>
<reference evidence="3 4" key="2">
    <citation type="submission" date="2019-01" db="EMBL/GenBank/DDBJ databases">
        <title>The decoding of complex shrimp genome reveals the adaptation for benthos swimmer, frequently molting mechanism and breeding impact on genome.</title>
        <authorList>
            <person name="Sun Y."/>
            <person name="Gao Y."/>
            <person name="Yu Y."/>
        </authorList>
    </citation>
    <scope>NUCLEOTIDE SEQUENCE [LARGE SCALE GENOMIC DNA]</scope>
    <source>
        <tissue evidence="3">Muscle</tissue>
    </source>
</reference>
<feature type="transmembrane region" description="Helical" evidence="1">
    <location>
        <begin position="356"/>
        <end position="378"/>
    </location>
</feature>
<organism evidence="3 4">
    <name type="scientific">Penaeus vannamei</name>
    <name type="common">Whiteleg shrimp</name>
    <name type="synonym">Litopenaeus vannamei</name>
    <dbReference type="NCBI Taxonomy" id="6689"/>
    <lineage>
        <taxon>Eukaryota</taxon>
        <taxon>Metazoa</taxon>
        <taxon>Ecdysozoa</taxon>
        <taxon>Arthropoda</taxon>
        <taxon>Crustacea</taxon>
        <taxon>Multicrustacea</taxon>
        <taxon>Malacostraca</taxon>
        <taxon>Eumalacostraca</taxon>
        <taxon>Eucarida</taxon>
        <taxon>Decapoda</taxon>
        <taxon>Dendrobranchiata</taxon>
        <taxon>Penaeoidea</taxon>
        <taxon>Penaeidae</taxon>
        <taxon>Penaeus</taxon>
    </lineage>
</organism>
<feature type="transmembrane region" description="Helical" evidence="1">
    <location>
        <begin position="298"/>
        <end position="322"/>
    </location>
</feature>
<keyword evidence="2" id="KW-0732">Signal</keyword>
<gene>
    <name evidence="3" type="ORF">C7M84_003765</name>
</gene>
<feature type="transmembrane region" description="Helical" evidence="1">
    <location>
        <begin position="384"/>
        <end position="402"/>
    </location>
</feature>
<keyword evidence="4" id="KW-1185">Reference proteome</keyword>
<feature type="signal peptide" evidence="2">
    <location>
        <begin position="1"/>
        <end position="23"/>
    </location>
</feature>
<protein>
    <submittedName>
        <fullName evidence="3">Uncharacterized protein</fullName>
    </submittedName>
</protein>
<evidence type="ECO:0000256" key="2">
    <source>
        <dbReference type="SAM" id="SignalP"/>
    </source>
</evidence>
<feature type="transmembrane region" description="Helical" evidence="1">
    <location>
        <begin position="143"/>
        <end position="160"/>
    </location>
</feature>
<dbReference type="AlphaFoldDB" id="A0A423TM99"/>
<accession>A0A423TM99</accession>
<reference evidence="3 4" key="1">
    <citation type="submission" date="2018-04" db="EMBL/GenBank/DDBJ databases">
        <authorList>
            <person name="Zhang X."/>
            <person name="Yuan J."/>
            <person name="Li F."/>
            <person name="Xiang J."/>
        </authorList>
    </citation>
    <scope>NUCLEOTIDE SEQUENCE [LARGE SCALE GENOMIC DNA]</scope>
    <source>
        <tissue evidence="3">Muscle</tissue>
    </source>
</reference>
<feature type="transmembrane region" description="Helical" evidence="1">
    <location>
        <begin position="167"/>
        <end position="194"/>
    </location>
</feature>
<comment type="caution">
    <text evidence="3">The sequence shown here is derived from an EMBL/GenBank/DDBJ whole genome shotgun (WGS) entry which is preliminary data.</text>
</comment>
<feature type="chain" id="PRO_5019063193" evidence="2">
    <location>
        <begin position="24"/>
        <end position="407"/>
    </location>
</feature>
<feature type="transmembrane region" description="Helical" evidence="1">
    <location>
        <begin position="256"/>
        <end position="277"/>
    </location>
</feature>
<name>A0A423TM99_PENVA</name>
<keyword evidence="1" id="KW-0472">Membrane</keyword>